<sequence length="675" mass="72057">MRHAKTMLTLKKITFPLVLLALSACGDSGSSVVKPDDSDFAKVRGIHLASEAPEVDFHFTRSGGLPVLLSDLSFGETTGFEDLESGNYTMIVTLPGEPISNSLLTLAPLPAAVDVSYTAVVIGPVDDLTGLWLAEDSEGIPAGNIRIRAIHADSETGEIDLWDIPNAAFPTPLFTNIAYGNATEYLDLPAGMLTLGADLNNDAVSDLFFRIPGLPAGTVANLFVVRDEDDKVNLVIQTESGDPITIPGDGNVTPEAGTLRVMHLVPQGSNFDVLVDEEATDFASALAFGMSSLTKPLNAGLHSLRVVESGGFTETLYEDPKLNIPEGESQTLVLFDELSGVDGLLLFDDFTNLAPTTVRFRAIHVGIGLGEADIWHMPVGGTASVLFENLDFGEASNTLDALQGVYRLGVDTTDDGEAEYTFLLPFLTDQFVNLYVATDQNDAPFLALQFADDFVIRVDPETEPDSELRVLHLAPEAEAIDVHLNAQSEPTVSGLEFLTGTAFQPLEPGTYDLTVSPTGLGPDASLLDLQDLPFNSGIKYTAVAFGAGSEIEGGLIPEPTPSIDPEEIVVRFVHTASEIGPIDVYALFGDGSSDTWTNALGFGEYTMAMEIPGAQYRIGINVDEDPDPDLTFQLPTLVVGTVANLFLASDVQDVFVLIQNENGVLTRVDAESPSQ</sequence>
<protein>
    <submittedName>
        <fullName evidence="3">DUF4397 domain-containing protein</fullName>
    </submittedName>
</protein>
<dbReference type="EMBL" id="JABDJR010000505">
    <property type="protein sequence ID" value="NNF07599.1"/>
    <property type="molecule type" value="Genomic_DNA"/>
</dbReference>
<feature type="chain" id="PRO_5031202261" evidence="1">
    <location>
        <begin position="27"/>
        <end position="675"/>
    </location>
</feature>
<proteinExistence type="predicted"/>
<dbReference type="PROSITE" id="PS51257">
    <property type="entry name" value="PROKAR_LIPOPROTEIN"/>
    <property type="match status" value="1"/>
</dbReference>
<dbReference type="AlphaFoldDB" id="A0A7Y2ED17"/>
<comment type="caution">
    <text evidence="3">The sequence shown here is derived from an EMBL/GenBank/DDBJ whole genome shotgun (WGS) entry which is preliminary data.</text>
</comment>
<feature type="domain" description="DUF4397" evidence="2">
    <location>
        <begin position="466"/>
        <end position="585"/>
    </location>
</feature>
<evidence type="ECO:0000256" key="1">
    <source>
        <dbReference type="SAM" id="SignalP"/>
    </source>
</evidence>
<feature type="signal peptide" evidence="1">
    <location>
        <begin position="1"/>
        <end position="26"/>
    </location>
</feature>
<dbReference type="InterPro" id="IPR025510">
    <property type="entry name" value="DUF4397"/>
</dbReference>
<gene>
    <name evidence="3" type="ORF">HKN21_12625</name>
</gene>
<dbReference type="Pfam" id="PF14344">
    <property type="entry name" value="DUF4397"/>
    <property type="match status" value="3"/>
</dbReference>
<dbReference type="Proteomes" id="UP000547674">
    <property type="component" value="Unassembled WGS sequence"/>
</dbReference>
<organism evidence="3 4">
    <name type="scientific">Eiseniibacteriota bacterium</name>
    <dbReference type="NCBI Taxonomy" id="2212470"/>
    <lineage>
        <taxon>Bacteria</taxon>
        <taxon>Candidatus Eiseniibacteriota</taxon>
    </lineage>
</organism>
<name>A0A7Y2ED17_UNCEI</name>
<evidence type="ECO:0000259" key="2">
    <source>
        <dbReference type="Pfam" id="PF14344"/>
    </source>
</evidence>
<reference evidence="3 4" key="1">
    <citation type="submission" date="2020-03" db="EMBL/GenBank/DDBJ databases">
        <title>Metabolic flexibility allows generalist bacteria to become dominant in a frequently disturbed ecosystem.</title>
        <authorList>
            <person name="Chen Y.-J."/>
            <person name="Leung P.M."/>
            <person name="Bay S.K."/>
            <person name="Hugenholtz P."/>
            <person name="Kessler A.J."/>
            <person name="Shelley G."/>
            <person name="Waite D.W."/>
            <person name="Cook P.L."/>
            <person name="Greening C."/>
        </authorList>
    </citation>
    <scope>NUCLEOTIDE SEQUENCE [LARGE SCALE GENOMIC DNA]</scope>
    <source>
        <strain evidence="3">SS_bin_28</strain>
    </source>
</reference>
<evidence type="ECO:0000313" key="4">
    <source>
        <dbReference type="Proteomes" id="UP000547674"/>
    </source>
</evidence>
<feature type="domain" description="DUF4397" evidence="2">
    <location>
        <begin position="258"/>
        <end position="371"/>
    </location>
</feature>
<feature type="domain" description="DUF4397" evidence="2">
    <location>
        <begin position="41"/>
        <end position="161"/>
    </location>
</feature>
<accession>A0A7Y2ED17</accession>
<keyword evidence="1" id="KW-0732">Signal</keyword>
<evidence type="ECO:0000313" key="3">
    <source>
        <dbReference type="EMBL" id="NNF07599.1"/>
    </source>
</evidence>